<dbReference type="InterPro" id="IPR009010">
    <property type="entry name" value="Asp_de-COase-like_dom_sf"/>
</dbReference>
<dbReference type="CDD" id="cd19511">
    <property type="entry name" value="RecA-like_CDC48_r2-like"/>
    <property type="match status" value="1"/>
</dbReference>
<dbReference type="NCBIfam" id="TIGR01243">
    <property type="entry name" value="CDC48"/>
    <property type="match status" value="1"/>
</dbReference>
<dbReference type="Gene3D" id="2.40.40.20">
    <property type="match status" value="1"/>
</dbReference>
<reference evidence="8 11" key="1">
    <citation type="submission" date="2014-12" db="EMBL/GenBank/DDBJ databases">
        <title>The genome sequence of Methanohalophilus portucalensis strain FDF1.</title>
        <authorList>
            <person name="Lai M.-C."/>
            <person name="Lai S.-J."/>
        </authorList>
    </citation>
    <scope>NUCLEOTIDE SEQUENCE [LARGE SCALE GENOMIC DNA]</scope>
    <source>
        <strain evidence="8 11">FDF-1</strain>
    </source>
</reference>
<dbReference type="Gene3D" id="3.40.50.300">
    <property type="entry name" value="P-loop containing nucleotide triphosphate hydrolases"/>
    <property type="match status" value="2"/>
</dbReference>
<feature type="domain" description="CDC48" evidence="6">
    <location>
        <begin position="109"/>
        <end position="173"/>
    </location>
</feature>
<evidence type="ECO:0000256" key="2">
    <source>
        <dbReference type="ARBA" id="ARBA00022737"/>
    </source>
</evidence>
<dbReference type="Pfam" id="PF02359">
    <property type="entry name" value="CDC48_N"/>
    <property type="match status" value="1"/>
</dbReference>
<protein>
    <submittedName>
        <fullName evidence="9">AAA family ATPase</fullName>
    </submittedName>
    <submittedName>
        <fullName evidence="10">Transitional endoplasmic reticulum ATPase</fullName>
    </submittedName>
</protein>
<dbReference type="FunFam" id="3.40.50.300:FF:000018">
    <property type="entry name" value="Cell division control 48"/>
    <property type="match status" value="1"/>
</dbReference>
<evidence type="ECO:0000259" key="5">
    <source>
        <dbReference type="SMART" id="SM00382"/>
    </source>
</evidence>
<gene>
    <name evidence="9" type="ORF">EFE41_03600</name>
    <name evidence="8" type="ORF">MPF_1996</name>
    <name evidence="10" type="ORF">SAMN06264941_0325</name>
</gene>
<feature type="domain" description="CDC48 N-terminal subdomain" evidence="7">
    <location>
        <begin position="12"/>
        <end position="96"/>
    </location>
</feature>
<dbReference type="InterPro" id="IPR003960">
    <property type="entry name" value="ATPase_AAA_CS"/>
</dbReference>
<sequence length="725" mass="80645">MVSSNPTINKIEVCVAEAYHRDAGRGIARLNKDLMEKVGAISGDIISIQGKRKTYAVVWPGYLDDAGKAIIRIDGNLRNNAGIGIDDKVTTKKVEAKDAQKITLATNQTIHSKNYSRYIHRILEGRPLDRGQKIRVETVNTPMAFVVTATQPTGPVIVTRNTRLMLKEKPAEQLAGDEQVSYEDIGGLKREIGLMREMIELPLRHPELFQKLGIDPPAGMMLYGPPGTGKTMIAKAVASETEANFLSISGPEIVSKYYGESEQKLREIFDEAEKEAPSIIFIDEIDSIAPKRDEVRGEVERRVVAQLLSLMDGLKSRGKVIVIAATNRPNSIDQALRRGGRFDREIEIGIPDREGRLQVLYVHTRGMPLSNSVNLERIADTTYGFVGADLSSLCKEAAMHALRRLMPRLKIEDEIPPEIMDELTVNAIDFEEARKNVEPSAMREVFLEMADTLWDDIGGMEKVKQDLIEAVEWPLKYPELFEITATRPPRGIMLYGPSGTGKTLLARAAAKESNANFISIKGPELLSRYVGDSEKAVRETFRKARQASPSIVFFDEIDSIAPKRLGNFSGEGGERVISQILTEIDGIEELKDIVIIAATNRPEMVDPALLRPGRFDRLIHVDLPDSAGREAIFDIHLKGKPLSEDVNIHELAGLTDGYCGADIEAICREASMFSIRENVRPAMKREDVKTIAYSIRINNQHFRTAIEKLKNAKAGCEHKDTETEN</sequence>
<dbReference type="InterPro" id="IPR050168">
    <property type="entry name" value="AAA_ATPase_domain"/>
</dbReference>
<comment type="similarity">
    <text evidence="1">Belongs to the AAA ATPase family. CDC48 subfamily.</text>
</comment>
<dbReference type="GO" id="GO:0005737">
    <property type="term" value="C:cytoplasm"/>
    <property type="evidence" value="ECO:0007669"/>
    <property type="project" value="UniProtKB-ARBA"/>
</dbReference>
<dbReference type="STRING" id="523843.SAMN06264941_0325"/>
<evidence type="ECO:0000256" key="3">
    <source>
        <dbReference type="ARBA" id="ARBA00022741"/>
    </source>
</evidence>
<feature type="domain" description="AAA+ ATPase" evidence="5">
    <location>
        <begin position="216"/>
        <end position="352"/>
    </location>
</feature>
<dbReference type="PANTHER" id="PTHR23077:SF171">
    <property type="entry name" value="NUCLEAR VALOSIN-CONTAINING PROTEIN-LIKE"/>
    <property type="match status" value="1"/>
</dbReference>
<dbReference type="Proteomes" id="UP000193969">
    <property type="component" value="Unassembled WGS sequence"/>
</dbReference>
<dbReference type="Pfam" id="PF17862">
    <property type="entry name" value="AAA_lid_3"/>
    <property type="match status" value="2"/>
</dbReference>
<dbReference type="InterPro" id="IPR005938">
    <property type="entry name" value="AAA_ATPase_CDC48"/>
</dbReference>
<dbReference type="Gene3D" id="1.10.8.60">
    <property type="match status" value="2"/>
</dbReference>
<dbReference type="GO" id="GO:0016887">
    <property type="term" value="F:ATP hydrolysis activity"/>
    <property type="evidence" value="ECO:0007669"/>
    <property type="project" value="InterPro"/>
</dbReference>
<dbReference type="InterPro" id="IPR041569">
    <property type="entry name" value="AAA_lid_3"/>
</dbReference>
<dbReference type="EMBL" id="RJJH01000002">
    <property type="protein sequence ID" value="RNI12546.1"/>
    <property type="molecule type" value="Genomic_DNA"/>
</dbReference>
<dbReference type="InterPro" id="IPR029067">
    <property type="entry name" value="CDC48_domain_2-like_sf"/>
</dbReference>
<proteinExistence type="inferred from homology"/>
<evidence type="ECO:0000313" key="11">
    <source>
        <dbReference type="Proteomes" id="UP000185713"/>
    </source>
</evidence>
<reference evidence="12" key="2">
    <citation type="submission" date="2017-04" db="EMBL/GenBank/DDBJ databases">
        <authorList>
            <person name="Varghese N."/>
            <person name="Submissions S."/>
        </authorList>
    </citation>
    <scope>NUCLEOTIDE SEQUENCE [LARGE SCALE GENOMIC DNA]</scope>
    <source>
        <strain evidence="12">FDF-1</strain>
    </source>
</reference>
<evidence type="ECO:0000259" key="7">
    <source>
        <dbReference type="SMART" id="SM01073"/>
    </source>
</evidence>
<dbReference type="FunFam" id="1.10.8.60:FF:000057">
    <property type="entry name" value="AAA family ATPase, CDC48 subfamily"/>
    <property type="match status" value="1"/>
</dbReference>
<dbReference type="Proteomes" id="UP000185713">
    <property type="component" value="Unassembled WGS sequence"/>
</dbReference>
<name>A0A1L9C1X2_9EURY</name>
<dbReference type="SMART" id="SM01073">
    <property type="entry name" value="CDC48_N"/>
    <property type="match status" value="1"/>
</dbReference>
<dbReference type="Pfam" id="PF00004">
    <property type="entry name" value="AAA"/>
    <property type="match status" value="2"/>
</dbReference>
<dbReference type="SMART" id="SM00382">
    <property type="entry name" value="AAA"/>
    <property type="match status" value="2"/>
</dbReference>
<evidence type="ECO:0000256" key="4">
    <source>
        <dbReference type="ARBA" id="ARBA00022840"/>
    </source>
</evidence>
<dbReference type="EMBL" id="JWTK01000008">
    <property type="protein sequence ID" value="OJH48525.1"/>
    <property type="molecule type" value="Genomic_DNA"/>
</dbReference>
<evidence type="ECO:0000313" key="8">
    <source>
        <dbReference type="EMBL" id="OJH48525.1"/>
    </source>
</evidence>
<dbReference type="AlphaFoldDB" id="A0A1L9C1X2"/>
<organism evidence="8 11">
    <name type="scientific">Methanohalophilus portucalensis FDF-1</name>
    <dbReference type="NCBI Taxonomy" id="523843"/>
    <lineage>
        <taxon>Archaea</taxon>
        <taxon>Methanobacteriati</taxon>
        <taxon>Methanobacteriota</taxon>
        <taxon>Stenosarchaea group</taxon>
        <taxon>Methanomicrobia</taxon>
        <taxon>Methanosarcinales</taxon>
        <taxon>Methanosarcinaceae</taxon>
        <taxon>Methanohalophilus</taxon>
    </lineage>
</organism>
<evidence type="ECO:0000313" key="10">
    <source>
        <dbReference type="EMBL" id="SMH30479.1"/>
    </source>
</evidence>
<evidence type="ECO:0000313" key="12">
    <source>
        <dbReference type="Proteomes" id="UP000193969"/>
    </source>
</evidence>
<dbReference type="InterPro" id="IPR003593">
    <property type="entry name" value="AAA+_ATPase"/>
</dbReference>
<dbReference type="SUPFAM" id="SSF52540">
    <property type="entry name" value="P-loop containing nucleoside triphosphate hydrolases"/>
    <property type="match status" value="2"/>
</dbReference>
<dbReference type="Pfam" id="PF02933">
    <property type="entry name" value="CDC48_2"/>
    <property type="match status" value="1"/>
</dbReference>
<dbReference type="GO" id="GO:0005524">
    <property type="term" value="F:ATP binding"/>
    <property type="evidence" value="ECO:0007669"/>
    <property type="project" value="UniProtKB-KW"/>
</dbReference>
<dbReference type="RefSeq" id="WP_099816323.1">
    <property type="nucleotide sequence ID" value="NZ_FXBN01000001.1"/>
</dbReference>
<dbReference type="InterPro" id="IPR027417">
    <property type="entry name" value="P-loop_NTPase"/>
</dbReference>
<accession>A0A1L9C1X2</accession>
<dbReference type="Proteomes" id="UP000278252">
    <property type="component" value="Unassembled WGS sequence"/>
</dbReference>
<keyword evidence="2" id="KW-0677">Repeat</keyword>
<evidence type="ECO:0000259" key="6">
    <source>
        <dbReference type="SMART" id="SM01072"/>
    </source>
</evidence>
<dbReference type="Gene3D" id="3.10.330.10">
    <property type="match status" value="1"/>
</dbReference>
<dbReference type="EMBL" id="FXBN01000001">
    <property type="protein sequence ID" value="SMH30479.1"/>
    <property type="molecule type" value="Genomic_DNA"/>
</dbReference>
<evidence type="ECO:0000256" key="1">
    <source>
        <dbReference type="ARBA" id="ARBA00009833"/>
    </source>
</evidence>
<keyword evidence="4" id="KW-0067">ATP-binding</keyword>
<dbReference type="InterPro" id="IPR004201">
    <property type="entry name" value="Cdc48_dom2"/>
</dbReference>
<dbReference type="InterPro" id="IPR003338">
    <property type="entry name" value="CDC4_N-term_subdom"/>
</dbReference>
<keyword evidence="12" id="KW-1185">Reference proteome</keyword>
<dbReference type="InterPro" id="IPR003959">
    <property type="entry name" value="ATPase_AAA_core"/>
</dbReference>
<dbReference type="FunFam" id="3.40.50.300:FF:000012">
    <property type="entry name" value="Transitional endoplasmic reticulum ATPase"/>
    <property type="match status" value="1"/>
</dbReference>
<dbReference type="SMART" id="SM01072">
    <property type="entry name" value="CDC48_2"/>
    <property type="match status" value="1"/>
</dbReference>
<keyword evidence="3" id="KW-0547">Nucleotide-binding</keyword>
<dbReference type="OrthoDB" id="77269at2157"/>
<feature type="domain" description="AAA+ ATPase" evidence="5">
    <location>
        <begin position="488"/>
        <end position="625"/>
    </location>
</feature>
<evidence type="ECO:0000313" key="13">
    <source>
        <dbReference type="Proteomes" id="UP000278252"/>
    </source>
</evidence>
<dbReference type="PROSITE" id="PS00674">
    <property type="entry name" value="AAA"/>
    <property type="match status" value="2"/>
</dbReference>
<reference evidence="10" key="3">
    <citation type="submission" date="2017-04" db="EMBL/GenBank/DDBJ databases">
        <authorList>
            <person name="Afonso C.L."/>
            <person name="Miller P.J."/>
            <person name="Scott M.A."/>
            <person name="Spackman E."/>
            <person name="Goraichik I."/>
            <person name="Dimitrov K.M."/>
            <person name="Suarez D.L."/>
            <person name="Swayne D.E."/>
        </authorList>
    </citation>
    <scope>NUCLEOTIDE SEQUENCE [LARGE SCALE GENOMIC DNA]</scope>
    <source>
        <strain evidence="10">FDF-1</strain>
    </source>
</reference>
<evidence type="ECO:0000313" key="9">
    <source>
        <dbReference type="EMBL" id="RNI12546.1"/>
    </source>
</evidence>
<dbReference type="SUPFAM" id="SSF54585">
    <property type="entry name" value="Cdc48 domain 2-like"/>
    <property type="match status" value="1"/>
</dbReference>
<dbReference type="PANTHER" id="PTHR23077">
    <property type="entry name" value="AAA-FAMILY ATPASE"/>
    <property type="match status" value="1"/>
</dbReference>
<reference evidence="9 13" key="4">
    <citation type="submission" date="2018-10" db="EMBL/GenBank/DDBJ databases">
        <title>Cultivation of a novel Methanohalophilus strain from Kebrit Deep of the Red Sea and a genomic comparison of members of the genus Methanohalophilus.</title>
        <authorList>
            <person name="Guan Y."/>
            <person name="Ngugi D.K."/>
            <person name="Stingl U."/>
        </authorList>
    </citation>
    <scope>NUCLEOTIDE SEQUENCE [LARGE SCALE GENOMIC DNA]</scope>
    <source>
        <strain evidence="9 13">DSM 7471</strain>
    </source>
</reference>
<dbReference type="FunFam" id="2.40.40.20:FF:000007">
    <property type="entry name" value="AAA family ATPase"/>
    <property type="match status" value="1"/>
</dbReference>
<dbReference type="SUPFAM" id="SSF50692">
    <property type="entry name" value="ADC-like"/>
    <property type="match status" value="1"/>
</dbReference>